<feature type="domain" description="Ig-like" evidence="3">
    <location>
        <begin position="885"/>
        <end position="967"/>
    </location>
</feature>
<dbReference type="Proteomes" id="UP000738431">
    <property type="component" value="Chromosome"/>
</dbReference>
<sequence length="1548" mass="156418">MTQPSAVVADEGSQAEFTAEASGFPAPTYQWRKDGAPISGATSSTLTIPSVIPSDAGSYTVVATNSQGSVTSSGATLTINAAPSISTQPQGGSVNEGAGYTLSVVATGATPLTYQWRKDGADIAGATNASLEFTGITPSDAGTYTVVVTNSVSSVTSADAVITVVEAPDITSNPGSLTVTAGETAEATFTVTYTGTDPVEFRWMKDGVDIPGGIATDVSYTVSPVSPTDAGNYSVRITNSAGSDTSEVAVLTVNYAPIITTQPTNKTSGVGGTVSFEVVANAVPAISGYQWFRIPAGGSTPEPMSGATDATLSLVGVQSTDNGNSYFVRITNTTGTTDSTTVTLTVNEQAAFTAHPVDVTVTEGLDASFTATVTGNPAPTLQWQYSPDQTTPMADIPGATDISLDLTGVTRAQAGYYQLVATNEFGTAESDEAFLDVQYAPEITTDLADPVGGVGEAVTLTIEGVANPEPTYQWYLIPPGGSTPQPIDGATAIEYVVEGLTLDDNGAKFFVVANNGIGDDVQSRTATLTVNEKAVVTSDPIGDIFEEGDSTTLSISFTGNPTPTFQWFKDGVAISGATDSSLEFTSLSRTDSGSYTVVATNSFGSDTSAAAIIDVQFAVEITQDITDVIAAVGADVTLAVDGVGNPEPTAQWYRILPEGSTGEPISGATSRELVLENVQLSDSGTMYYVIASNGVGEPVQSATVTLTVQLPASITLQPEGATLDQGQSHTMTIEVEGDPVPTIQWRRNGSAIAGATDVSYTIESASAASAGTYTAAVTNPQGTVISSGAVVVVNTPPVITGQPAGGTKVVGGSHTFRVTATGAQPLTYQWRKGGANISGATGATLTLSPLTLDNAGDYSVVVSNRLGSATSSTATLTVNRQLKAPTITTQPRDTSVRAGSAASFTVVAEGNPLPTYQWRKNGVAISGATSATLTIAAAADADAGRYDVVITNSQGSISSSLVKLTVTSADTAPVITSQPRDKTIGQGTATTFTVAATGVPAPTYQWRKNGAAIAGATSASYTIASPVVADSGAYSVVVTNSAGSVTSRNAQLRVLEKVYGGTYFGSFGEGRGSFAIVIKDDNTGTFLGFDEIAELYVSGTVTVAADGSFSLTVTSETAAGSSSDRSVGADQSGPIAVIGKGATAREDVTFSGTISESGSLTGTVTGVPGLSMDATREVENENDPRDQVAGFYEASSGGSDAVTLTIIAPSGKVLLLTKTAAGADAGVGTATEDGAISVTTVKNNTVTATVSATSATIEAAVTDSEGNTTEFVGGNDDVLATQRLTNISTRAYVGTGIEQTVAGLVITGEDSKPVLIRAVGPGLGAFNVSGAIAAPKLDLLEGQTVIATNTGWSSSADADEIAAVANLAGAFALDTANADSAILETLAPGVYTAQASGADGGTGVVLIEIYDLSSPVAGQKLFNISTRAVVGAGDRTAVAGFVVSGSVPKRVLLRGIGPALAGFNVPGALTDSYITLLKGEEVVATNDDWGTNAAAVAEASSTAGAFELAAGSKDAAMVISLEPGVYTLQLTGVDGATGIGLIEVYEVP</sequence>
<dbReference type="InterPro" id="IPR013098">
    <property type="entry name" value="Ig_I-set"/>
</dbReference>
<proteinExistence type="predicted"/>
<dbReference type="PANTHER" id="PTHR45080">
    <property type="entry name" value="CONTACTIN 5"/>
    <property type="match status" value="1"/>
</dbReference>
<gene>
    <name evidence="4" type="ORF">K1X11_011415</name>
</gene>
<reference evidence="4 5" key="1">
    <citation type="submission" date="2023-12" db="EMBL/GenBank/DDBJ databases">
        <title>Description of an unclassified Opitutus bacterium of Verrucomicrobiota.</title>
        <authorList>
            <person name="Zhang D.-F."/>
        </authorList>
    </citation>
    <scope>NUCLEOTIDE SEQUENCE [LARGE SCALE GENOMIC DNA]</scope>
    <source>
        <strain evidence="4 5">WL0086</strain>
    </source>
</reference>
<dbReference type="Pfam" id="PF07679">
    <property type="entry name" value="I-set"/>
    <property type="match status" value="3"/>
</dbReference>
<dbReference type="RefSeq" id="WP_221032059.1">
    <property type="nucleotide sequence ID" value="NZ_CP139781.1"/>
</dbReference>
<dbReference type="InterPro" id="IPR050958">
    <property type="entry name" value="Cell_Adh-Cytoskel_Orgn"/>
</dbReference>
<evidence type="ECO:0000313" key="4">
    <source>
        <dbReference type="EMBL" id="WRQ90017.1"/>
    </source>
</evidence>
<dbReference type="SMART" id="SM00409">
    <property type="entry name" value="IG"/>
    <property type="match status" value="12"/>
</dbReference>
<feature type="domain" description="Ig-like" evidence="3">
    <location>
        <begin position="168"/>
        <end position="252"/>
    </location>
</feature>
<protein>
    <submittedName>
        <fullName evidence="4">Immunoglobulin domain-containing protein</fullName>
    </submittedName>
</protein>
<keyword evidence="5" id="KW-1185">Reference proteome</keyword>
<feature type="domain" description="Ig-like" evidence="3">
    <location>
        <begin position="1"/>
        <end position="78"/>
    </location>
</feature>
<dbReference type="SMART" id="SM00408">
    <property type="entry name" value="IGc2"/>
    <property type="match status" value="10"/>
</dbReference>
<keyword evidence="1" id="KW-0732">Signal</keyword>
<dbReference type="Gene3D" id="2.60.40.10">
    <property type="entry name" value="Immunoglobulins"/>
    <property type="match status" value="12"/>
</dbReference>
<dbReference type="EMBL" id="CP139781">
    <property type="protein sequence ID" value="WRQ90017.1"/>
    <property type="molecule type" value="Genomic_DNA"/>
</dbReference>
<evidence type="ECO:0000313" key="5">
    <source>
        <dbReference type="Proteomes" id="UP000738431"/>
    </source>
</evidence>
<dbReference type="SUPFAM" id="SSF48726">
    <property type="entry name" value="Immunoglobulin"/>
    <property type="match status" value="12"/>
</dbReference>
<evidence type="ECO:0000259" key="3">
    <source>
        <dbReference type="PROSITE" id="PS50835"/>
    </source>
</evidence>
<keyword evidence="2" id="KW-1015">Disulfide bond</keyword>
<dbReference type="InterPro" id="IPR003598">
    <property type="entry name" value="Ig_sub2"/>
</dbReference>
<dbReference type="PROSITE" id="PS50835">
    <property type="entry name" value="IG_LIKE"/>
    <property type="match status" value="8"/>
</dbReference>
<feature type="domain" description="Ig-like" evidence="3">
    <location>
        <begin position="547"/>
        <end position="613"/>
    </location>
</feature>
<dbReference type="Pfam" id="PF13927">
    <property type="entry name" value="Ig_3"/>
    <property type="match status" value="7"/>
</dbReference>
<dbReference type="InterPro" id="IPR003599">
    <property type="entry name" value="Ig_sub"/>
</dbReference>
<organism evidence="4 5">
    <name type="scientific">Actomonas aquatica</name>
    <dbReference type="NCBI Taxonomy" id="2866162"/>
    <lineage>
        <taxon>Bacteria</taxon>
        <taxon>Pseudomonadati</taxon>
        <taxon>Verrucomicrobiota</taxon>
        <taxon>Opitutia</taxon>
        <taxon>Opitutales</taxon>
        <taxon>Opitutaceae</taxon>
        <taxon>Actomonas</taxon>
    </lineage>
</organism>
<dbReference type="InterPro" id="IPR007110">
    <property type="entry name" value="Ig-like_dom"/>
</dbReference>
<dbReference type="PANTHER" id="PTHR45080:SF8">
    <property type="entry name" value="IG-LIKE DOMAIN-CONTAINING PROTEIN"/>
    <property type="match status" value="1"/>
</dbReference>
<evidence type="ECO:0000256" key="1">
    <source>
        <dbReference type="ARBA" id="ARBA00022729"/>
    </source>
</evidence>
<feature type="domain" description="Ig-like" evidence="3">
    <location>
        <begin position="83"/>
        <end position="163"/>
    </location>
</feature>
<dbReference type="CDD" id="cd00096">
    <property type="entry name" value="Ig"/>
    <property type="match status" value="3"/>
</dbReference>
<feature type="domain" description="Ig-like" evidence="3">
    <location>
        <begin position="797"/>
        <end position="877"/>
    </location>
</feature>
<feature type="domain" description="Ig-like" evidence="3">
    <location>
        <begin position="973"/>
        <end position="1053"/>
    </location>
</feature>
<name>A0ABZ1CF33_9BACT</name>
<dbReference type="InterPro" id="IPR036179">
    <property type="entry name" value="Ig-like_dom_sf"/>
</dbReference>
<dbReference type="InterPro" id="IPR013783">
    <property type="entry name" value="Ig-like_fold"/>
</dbReference>
<accession>A0ABZ1CF33</accession>
<evidence type="ECO:0000256" key="2">
    <source>
        <dbReference type="ARBA" id="ARBA00023157"/>
    </source>
</evidence>
<feature type="domain" description="Ig-like" evidence="3">
    <location>
        <begin position="711"/>
        <end position="786"/>
    </location>
</feature>